<feature type="region of interest" description="Disordered" evidence="1">
    <location>
        <begin position="1"/>
        <end position="24"/>
    </location>
</feature>
<name>A0ABD0J3K3_9CAEN</name>
<proteinExistence type="predicted"/>
<dbReference type="AlphaFoldDB" id="A0ABD0J3K3"/>
<evidence type="ECO:0000256" key="1">
    <source>
        <dbReference type="SAM" id="MobiDB-lite"/>
    </source>
</evidence>
<reference evidence="2 3" key="1">
    <citation type="journal article" date="2023" name="Sci. Data">
        <title>Genome assembly of the Korean intertidal mud-creeper Batillaria attramentaria.</title>
        <authorList>
            <person name="Patra A.K."/>
            <person name="Ho P.T."/>
            <person name="Jun S."/>
            <person name="Lee S.J."/>
            <person name="Kim Y."/>
            <person name="Won Y.J."/>
        </authorList>
    </citation>
    <scope>NUCLEOTIDE SEQUENCE [LARGE SCALE GENOMIC DNA]</scope>
    <source>
        <strain evidence="2">Wonlab-2016</strain>
    </source>
</reference>
<organism evidence="2 3">
    <name type="scientific">Batillaria attramentaria</name>
    <dbReference type="NCBI Taxonomy" id="370345"/>
    <lineage>
        <taxon>Eukaryota</taxon>
        <taxon>Metazoa</taxon>
        <taxon>Spiralia</taxon>
        <taxon>Lophotrochozoa</taxon>
        <taxon>Mollusca</taxon>
        <taxon>Gastropoda</taxon>
        <taxon>Caenogastropoda</taxon>
        <taxon>Sorbeoconcha</taxon>
        <taxon>Cerithioidea</taxon>
        <taxon>Batillariidae</taxon>
        <taxon>Batillaria</taxon>
    </lineage>
</organism>
<evidence type="ECO:0000313" key="3">
    <source>
        <dbReference type="Proteomes" id="UP001519460"/>
    </source>
</evidence>
<protein>
    <submittedName>
        <fullName evidence="2">Uncharacterized protein</fullName>
    </submittedName>
</protein>
<feature type="compositionally biased region" description="Polar residues" evidence="1">
    <location>
        <begin position="1"/>
        <end position="15"/>
    </location>
</feature>
<gene>
    <name evidence="2" type="ORF">BaRGS_00039338</name>
</gene>
<dbReference type="Proteomes" id="UP001519460">
    <property type="component" value="Unassembled WGS sequence"/>
</dbReference>
<keyword evidence="3" id="KW-1185">Reference proteome</keyword>
<evidence type="ECO:0000313" key="2">
    <source>
        <dbReference type="EMBL" id="KAK7456560.1"/>
    </source>
</evidence>
<sequence>VVSEEPSSSQGSTETVIEEPSLAPVSNNCVQTVSEEPSAAPVSKHRTWSFPVPAGRRLSRRNPSYRFQSCATRLYSRTAWL</sequence>
<dbReference type="EMBL" id="JACVVK020000681">
    <property type="protein sequence ID" value="KAK7456560.1"/>
    <property type="molecule type" value="Genomic_DNA"/>
</dbReference>
<accession>A0ABD0J3K3</accession>
<feature type="non-terminal residue" evidence="2">
    <location>
        <position position="1"/>
    </location>
</feature>
<comment type="caution">
    <text evidence="2">The sequence shown here is derived from an EMBL/GenBank/DDBJ whole genome shotgun (WGS) entry which is preliminary data.</text>
</comment>